<protein>
    <submittedName>
        <fullName evidence="2">HEAT repeat domain-containing protein</fullName>
    </submittedName>
</protein>
<dbReference type="EMBL" id="JBHSBC010000039">
    <property type="protein sequence ID" value="MFC3984971.1"/>
    <property type="molecule type" value="Genomic_DNA"/>
</dbReference>
<name>A0ABV8FAK9_9ACTN</name>
<organism evidence="2 3">
    <name type="scientific">Streptosporangium jomthongense</name>
    <dbReference type="NCBI Taxonomy" id="1193683"/>
    <lineage>
        <taxon>Bacteria</taxon>
        <taxon>Bacillati</taxon>
        <taxon>Actinomycetota</taxon>
        <taxon>Actinomycetes</taxon>
        <taxon>Streptosporangiales</taxon>
        <taxon>Streptosporangiaceae</taxon>
        <taxon>Streptosporangium</taxon>
    </lineage>
</organism>
<accession>A0ABV8FAK9</accession>
<comment type="caution">
    <text evidence="2">The sequence shown here is derived from an EMBL/GenBank/DDBJ whole genome shotgun (WGS) entry which is preliminary data.</text>
</comment>
<evidence type="ECO:0000313" key="2">
    <source>
        <dbReference type="EMBL" id="MFC3984971.1"/>
    </source>
</evidence>
<evidence type="ECO:0000313" key="3">
    <source>
        <dbReference type="Proteomes" id="UP001595698"/>
    </source>
</evidence>
<keyword evidence="3" id="KW-1185">Reference proteome</keyword>
<dbReference type="SUPFAM" id="SSF48371">
    <property type="entry name" value="ARM repeat"/>
    <property type="match status" value="1"/>
</dbReference>
<reference evidence="3" key="1">
    <citation type="journal article" date="2019" name="Int. J. Syst. Evol. Microbiol.">
        <title>The Global Catalogue of Microorganisms (GCM) 10K type strain sequencing project: providing services to taxonomists for standard genome sequencing and annotation.</title>
        <authorList>
            <consortium name="The Broad Institute Genomics Platform"/>
            <consortium name="The Broad Institute Genome Sequencing Center for Infectious Disease"/>
            <person name="Wu L."/>
            <person name="Ma J."/>
        </authorList>
    </citation>
    <scope>NUCLEOTIDE SEQUENCE [LARGE SCALE GENOMIC DNA]</scope>
    <source>
        <strain evidence="3">TBRC 7912</strain>
    </source>
</reference>
<sequence length="196" mass="20963">MATIGGSPAVETLIETALRDRDQDGTIRWKAIAMLHERGDLETFTAARRLCAGNTATERMLGVDILGRLPFVDRSLPVLRFLAAAEDDCMVLYSVLIAFGHLQDGRALPSVVTLSEHEDSRVRYGVAHALPKIIGAPPDPAGLAVLERLTGDPCEDVAEWARLGLALSTGREIEGGGWEGSAGGEVDDVGRHVLDP</sequence>
<gene>
    <name evidence="2" type="ORF">ACFOYY_32930</name>
</gene>
<feature type="region of interest" description="Disordered" evidence="1">
    <location>
        <begin position="176"/>
        <end position="196"/>
    </location>
</feature>
<dbReference type="InterPro" id="IPR016024">
    <property type="entry name" value="ARM-type_fold"/>
</dbReference>
<evidence type="ECO:0000256" key="1">
    <source>
        <dbReference type="SAM" id="MobiDB-lite"/>
    </source>
</evidence>
<dbReference type="Proteomes" id="UP001595698">
    <property type="component" value="Unassembled WGS sequence"/>
</dbReference>
<proteinExistence type="predicted"/>
<dbReference type="InterPro" id="IPR011989">
    <property type="entry name" value="ARM-like"/>
</dbReference>
<dbReference type="RefSeq" id="WP_352011009.1">
    <property type="nucleotide sequence ID" value="NZ_JBHSBC010000039.1"/>
</dbReference>
<dbReference type="Pfam" id="PF13646">
    <property type="entry name" value="HEAT_2"/>
    <property type="match status" value="1"/>
</dbReference>
<dbReference type="Gene3D" id="1.25.10.10">
    <property type="entry name" value="Leucine-rich Repeat Variant"/>
    <property type="match status" value="1"/>
</dbReference>